<name>A0AAD6S9A6_9AGAR</name>
<proteinExistence type="predicted"/>
<protein>
    <submittedName>
        <fullName evidence="1">Uncharacterized protein</fullName>
    </submittedName>
</protein>
<evidence type="ECO:0000313" key="1">
    <source>
        <dbReference type="EMBL" id="KAJ7022150.1"/>
    </source>
</evidence>
<comment type="caution">
    <text evidence="1">The sequence shown here is derived from an EMBL/GenBank/DDBJ whole genome shotgun (WGS) entry which is preliminary data.</text>
</comment>
<reference evidence="1" key="1">
    <citation type="submission" date="2023-03" db="EMBL/GenBank/DDBJ databases">
        <title>Massive genome expansion in bonnet fungi (Mycena s.s.) driven by repeated elements and novel gene families across ecological guilds.</title>
        <authorList>
            <consortium name="Lawrence Berkeley National Laboratory"/>
            <person name="Harder C.B."/>
            <person name="Miyauchi S."/>
            <person name="Viragh M."/>
            <person name="Kuo A."/>
            <person name="Thoen E."/>
            <person name="Andreopoulos B."/>
            <person name="Lu D."/>
            <person name="Skrede I."/>
            <person name="Drula E."/>
            <person name="Henrissat B."/>
            <person name="Morin E."/>
            <person name="Kohler A."/>
            <person name="Barry K."/>
            <person name="LaButti K."/>
            <person name="Morin E."/>
            <person name="Salamov A."/>
            <person name="Lipzen A."/>
            <person name="Mereny Z."/>
            <person name="Hegedus B."/>
            <person name="Baldrian P."/>
            <person name="Stursova M."/>
            <person name="Weitz H."/>
            <person name="Taylor A."/>
            <person name="Grigoriev I.V."/>
            <person name="Nagy L.G."/>
            <person name="Martin F."/>
            <person name="Kauserud H."/>
        </authorList>
    </citation>
    <scope>NUCLEOTIDE SEQUENCE</scope>
    <source>
        <strain evidence="1">CBHHK200</strain>
    </source>
</reference>
<organism evidence="1 2">
    <name type="scientific">Mycena alexandri</name>
    <dbReference type="NCBI Taxonomy" id="1745969"/>
    <lineage>
        <taxon>Eukaryota</taxon>
        <taxon>Fungi</taxon>
        <taxon>Dikarya</taxon>
        <taxon>Basidiomycota</taxon>
        <taxon>Agaricomycotina</taxon>
        <taxon>Agaricomycetes</taxon>
        <taxon>Agaricomycetidae</taxon>
        <taxon>Agaricales</taxon>
        <taxon>Marasmiineae</taxon>
        <taxon>Mycenaceae</taxon>
        <taxon>Mycena</taxon>
    </lineage>
</organism>
<sequence>MPPKLGPCWEFFFPGPKENKAHYRAYCLGCIRHHRQGLDPPNDTDIALKGRLEWAEATFTQGG</sequence>
<accession>A0AAD6S9A6</accession>
<gene>
    <name evidence="1" type="ORF">C8F04DRAFT_1138886</name>
</gene>
<dbReference type="AlphaFoldDB" id="A0AAD6S9A6"/>
<dbReference type="EMBL" id="JARJCM010000216">
    <property type="protein sequence ID" value="KAJ7022150.1"/>
    <property type="molecule type" value="Genomic_DNA"/>
</dbReference>
<keyword evidence="2" id="KW-1185">Reference proteome</keyword>
<evidence type="ECO:0000313" key="2">
    <source>
        <dbReference type="Proteomes" id="UP001218188"/>
    </source>
</evidence>
<dbReference type="Proteomes" id="UP001218188">
    <property type="component" value="Unassembled WGS sequence"/>
</dbReference>